<accession>A0A7W7FQZ7</accession>
<reference evidence="1 2" key="1">
    <citation type="submission" date="2020-08" db="EMBL/GenBank/DDBJ databases">
        <title>Sequencing the genomes of 1000 actinobacteria strains.</title>
        <authorList>
            <person name="Klenk H.-P."/>
        </authorList>
    </citation>
    <scope>NUCLEOTIDE SEQUENCE [LARGE SCALE GENOMIC DNA]</scope>
    <source>
        <strain evidence="1 2">DSM 44230</strain>
    </source>
</reference>
<evidence type="ECO:0000313" key="1">
    <source>
        <dbReference type="EMBL" id="MBB4674360.1"/>
    </source>
</evidence>
<dbReference type="EMBL" id="JACHMH010000001">
    <property type="protein sequence ID" value="MBB4674360.1"/>
    <property type="molecule type" value="Genomic_DNA"/>
</dbReference>
<dbReference type="RefSeq" id="WP_185000455.1">
    <property type="nucleotide sequence ID" value="NZ_BAAAUI010000003.1"/>
</dbReference>
<dbReference type="AlphaFoldDB" id="A0A7W7FQZ7"/>
<evidence type="ECO:0000313" key="2">
    <source>
        <dbReference type="Proteomes" id="UP000533598"/>
    </source>
</evidence>
<proteinExistence type="predicted"/>
<organism evidence="1 2">
    <name type="scientific">Crossiella cryophila</name>
    <dbReference type="NCBI Taxonomy" id="43355"/>
    <lineage>
        <taxon>Bacteria</taxon>
        <taxon>Bacillati</taxon>
        <taxon>Actinomycetota</taxon>
        <taxon>Actinomycetes</taxon>
        <taxon>Pseudonocardiales</taxon>
        <taxon>Pseudonocardiaceae</taxon>
        <taxon>Crossiella</taxon>
    </lineage>
</organism>
<name>A0A7W7FQZ7_9PSEU</name>
<comment type="caution">
    <text evidence="1">The sequence shown here is derived from an EMBL/GenBank/DDBJ whole genome shotgun (WGS) entry which is preliminary data.</text>
</comment>
<gene>
    <name evidence="1" type="ORF">HNR67_000478</name>
</gene>
<protein>
    <submittedName>
        <fullName evidence="1">Uncharacterized protein</fullName>
    </submittedName>
</protein>
<sequence length="99" mass="11193">MSENRTPSRVALHMRVPRGWVRVAEYRLLADGSVGLTVLDAERGEIARHFYTNGVDLHAQRRMVRPDEPAAYLGALLNQTNMSYYRFTDESDTPEASAP</sequence>
<dbReference type="Proteomes" id="UP000533598">
    <property type="component" value="Unassembled WGS sequence"/>
</dbReference>
<keyword evidence="2" id="KW-1185">Reference proteome</keyword>